<accession>A0AA39JI33</accession>
<dbReference type="Proteomes" id="UP001175226">
    <property type="component" value="Unassembled WGS sequence"/>
</dbReference>
<feature type="compositionally biased region" description="Basic and acidic residues" evidence="1">
    <location>
        <begin position="70"/>
        <end position="80"/>
    </location>
</feature>
<proteinExistence type="predicted"/>
<name>A0AA39JI33_9AGAR</name>
<evidence type="ECO:0000256" key="1">
    <source>
        <dbReference type="SAM" id="MobiDB-lite"/>
    </source>
</evidence>
<organism evidence="2 3">
    <name type="scientific">Armillaria borealis</name>
    <dbReference type="NCBI Taxonomy" id="47425"/>
    <lineage>
        <taxon>Eukaryota</taxon>
        <taxon>Fungi</taxon>
        <taxon>Dikarya</taxon>
        <taxon>Basidiomycota</taxon>
        <taxon>Agaricomycotina</taxon>
        <taxon>Agaricomycetes</taxon>
        <taxon>Agaricomycetidae</taxon>
        <taxon>Agaricales</taxon>
        <taxon>Marasmiineae</taxon>
        <taxon>Physalacriaceae</taxon>
        <taxon>Armillaria</taxon>
    </lineage>
</organism>
<reference evidence="2" key="1">
    <citation type="submission" date="2023-06" db="EMBL/GenBank/DDBJ databases">
        <authorList>
            <consortium name="Lawrence Berkeley National Laboratory"/>
            <person name="Ahrendt S."/>
            <person name="Sahu N."/>
            <person name="Indic B."/>
            <person name="Wong-Bajracharya J."/>
            <person name="Merenyi Z."/>
            <person name="Ke H.-M."/>
            <person name="Monk M."/>
            <person name="Kocsube S."/>
            <person name="Drula E."/>
            <person name="Lipzen A."/>
            <person name="Balint B."/>
            <person name="Henrissat B."/>
            <person name="Andreopoulos B."/>
            <person name="Martin F.M."/>
            <person name="Harder C.B."/>
            <person name="Rigling D."/>
            <person name="Ford K.L."/>
            <person name="Foster G.D."/>
            <person name="Pangilinan J."/>
            <person name="Papanicolaou A."/>
            <person name="Barry K."/>
            <person name="LaButti K."/>
            <person name="Viragh M."/>
            <person name="Koriabine M."/>
            <person name="Yan M."/>
            <person name="Riley R."/>
            <person name="Champramary S."/>
            <person name="Plett K.L."/>
            <person name="Tsai I.J."/>
            <person name="Slot J."/>
            <person name="Sipos G."/>
            <person name="Plett J."/>
            <person name="Nagy L.G."/>
            <person name="Grigoriev I.V."/>
        </authorList>
    </citation>
    <scope>NUCLEOTIDE SEQUENCE</scope>
    <source>
        <strain evidence="2">FPL87.14</strain>
    </source>
</reference>
<evidence type="ECO:0000313" key="2">
    <source>
        <dbReference type="EMBL" id="KAK0443166.1"/>
    </source>
</evidence>
<keyword evidence="3" id="KW-1185">Reference proteome</keyword>
<protein>
    <submittedName>
        <fullName evidence="2">Uncharacterized protein</fullName>
    </submittedName>
</protein>
<comment type="caution">
    <text evidence="2">The sequence shown here is derived from an EMBL/GenBank/DDBJ whole genome shotgun (WGS) entry which is preliminary data.</text>
</comment>
<evidence type="ECO:0000313" key="3">
    <source>
        <dbReference type="Proteomes" id="UP001175226"/>
    </source>
</evidence>
<dbReference type="EMBL" id="JAUEPT010000023">
    <property type="protein sequence ID" value="KAK0443166.1"/>
    <property type="molecule type" value="Genomic_DNA"/>
</dbReference>
<gene>
    <name evidence="2" type="ORF">EV421DRAFT_2019140</name>
</gene>
<dbReference type="AlphaFoldDB" id="A0AA39JI33"/>
<feature type="region of interest" description="Disordered" evidence="1">
    <location>
        <begin position="60"/>
        <end position="80"/>
    </location>
</feature>
<sequence>MSTSNIWLYPPPMHHLLRPSQSNTSGLSYPESDNSNGVTFFFHPRPQELSSYSTYRGALQQHPSTPRLYRSSDDGESGESRKMTFHTVLHLDGLEHDHHSAGDCFSFLLVDDGAGLEILHVHAMTILEVSPWTISVMRWRGSRPEVGRHHENHHSSVHQSPPVLSIPTYASLLEGAPALVEEESRVALIADMFQALVPTTYQGWNDRAIELDARYWQNRIVTQLSAMGVVEWELLGKDQLLIGKSRLTDGWILQRCADGASALSAKSTATWRVTAQAIFAERLDIENDCLEFISCKFFVRYAHYDIEDVRESWRQWPMLRIRCARARRVLHFSHNDLKATHYTLPVLFYLRHVGMDTRSVKLSRASYWTGEGYLIAAPIAERMNAVVLQFSR</sequence>